<evidence type="ECO:0000313" key="2">
    <source>
        <dbReference type="EMBL" id="TSR51433.1"/>
    </source>
</evidence>
<reference evidence="2 3" key="1">
    <citation type="journal article" date="2019" name="Genome Biol. Evol.">
        <title>Whole-Genome Sequencing of the Giant Devil Catfish, Bagarius yarrelli.</title>
        <authorList>
            <person name="Jiang W."/>
            <person name="Lv Y."/>
            <person name="Cheng L."/>
            <person name="Yang K."/>
            <person name="Chao B."/>
            <person name="Wang X."/>
            <person name="Li Y."/>
            <person name="Pan X."/>
            <person name="You X."/>
            <person name="Zhang Y."/>
            <person name="Yang J."/>
            <person name="Li J."/>
            <person name="Zhang X."/>
            <person name="Liu S."/>
            <person name="Sun C."/>
            <person name="Yang J."/>
            <person name="Shi Q."/>
        </authorList>
    </citation>
    <scope>NUCLEOTIDE SEQUENCE [LARGE SCALE GENOMIC DNA]</scope>
    <source>
        <strain evidence="2">JWS20170419001</strain>
        <tissue evidence="2">Muscle</tissue>
    </source>
</reference>
<evidence type="ECO:0000256" key="1">
    <source>
        <dbReference type="SAM" id="MobiDB-lite"/>
    </source>
</evidence>
<keyword evidence="3" id="KW-1185">Reference proteome</keyword>
<feature type="compositionally biased region" description="Basic and acidic residues" evidence="1">
    <location>
        <begin position="45"/>
        <end position="66"/>
    </location>
</feature>
<feature type="compositionally biased region" description="Basic and acidic residues" evidence="1">
    <location>
        <begin position="73"/>
        <end position="115"/>
    </location>
</feature>
<protein>
    <submittedName>
        <fullName evidence="2">Uncharacterized protein</fullName>
    </submittedName>
</protein>
<comment type="caution">
    <text evidence="2">The sequence shown here is derived from an EMBL/GenBank/DDBJ whole genome shotgun (WGS) entry which is preliminary data.</text>
</comment>
<sequence length="115" mass="13532">MRKNTEAEERTGRYRERKIQKLRQELRNQGERYWKERERKIQKLRNREEKVRKDTGAEEPGKKKIQDTGAEELGEKRNIQELRKLGTGEKKDTGAEGELGEKDTGAGELEGKYRS</sequence>
<organism evidence="2 3">
    <name type="scientific">Bagarius yarrelli</name>
    <name type="common">Goonch</name>
    <name type="synonym">Bagrus yarrelli</name>
    <dbReference type="NCBI Taxonomy" id="175774"/>
    <lineage>
        <taxon>Eukaryota</taxon>
        <taxon>Metazoa</taxon>
        <taxon>Chordata</taxon>
        <taxon>Craniata</taxon>
        <taxon>Vertebrata</taxon>
        <taxon>Euteleostomi</taxon>
        <taxon>Actinopterygii</taxon>
        <taxon>Neopterygii</taxon>
        <taxon>Teleostei</taxon>
        <taxon>Ostariophysi</taxon>
        <taxon>Siluriformes</taxon>
        <taxon>Sisoridae</taxon>
        <taxon>Sisorinae</taxon>
        <taxon>Bagarius</taxon>
    </lineage>
</organism>
<accession>A0A556V1N5</accession>
<evidence type="ECO:0000313" key="3">
    <source>
        <dbReference type="Proteomes" id="UP000319801"/>
    </source>
</evidence>
<dbReference type="EMBL" id="VCAZ01000094">
    <property type="protein sequence ID" value="TSR51433.1"/>
    <property type="molecule type" value="Genomic_DNA"/>
</dbReference>
<name>A0A556V1N5_BAGYA</name>
<proteinExistence type="predicted"/>
<dbReference type="Proteomes" id="UP000319801">
    <property type="component" value="Unassembled WGS sequence"/>
</dbReference>
<feature type="region of interest" description="Disordered" evidence="1">
    <location>
        <begin position="45"/>
        <end position="115"/>
    </location>
</feature>
<gene>
    <name evidence="2" type="ORF">Baya_11760</name>
</gene>
<dbReference type="AlphaFoldDB" id="A0A556V1N5"/>